<proteinExistence type="predicted"/>
<evidence type="ECO:0000256" key="1">
    <source>
        <dbReference type="SAM" id="MobiDB-lite"/>
    </source>
</evidence>
<accession>A0A2Z6NGG7</accession>
<feature type="region of interest" description="Disordered" evidence="1">
    <location>
        <begin position="1"/>
        <end position="53"/>
    </location>
</feature>
<evidence type="ECO:0000313" key="4">
    <source>
        <dbReference type="Proteomes" id="UP000242715"/>
    </source>
</evidence>
<reference evidence="4" key="1">
    <citation type="journal article" date="2017" name="Front. Plant Sci.">
        <title>Climate Clever Clovers: New Paradigm to Reduce the Environmental Footprint of Ruminants by Breeding Low Methanogenic Forages Utilizing Haplotype Variation.</title>
        <authorList>
            <person name="Kaur P."/>
            <person name="Appels R."/>
            <person name="Bayer P.E."/>
            <person name="Keeble-Gagnere G."/>
            <person name="Wang J."/>
            <person name="Hirakawa H."/>
            <person name="Shirasawa K."/>
            <person name="Vercoe P."/>
            <person name="Stefanova K."/>
            <person name="Durmic Z."/>
            <person name="Nichols P."/>
            <person name="Revell C."/>
            <person name="Isobe S.N."/>
            <person name="Edwards D."/>
            <person name="Erskine W."/>
        </authorList>
    </citation>
    <scope>NUCLEOTIDE SEQUENCE [LARGE SCALE GENOMIC DNA]</scope>
    <source>
        <strain evidence="4">cv. Daliak</strain>
    </source>
</reference>
<evidence type="ECO:0000313" key="3">
    <source>
        <dbReference type="EMBL" id="GAU43678.1"/>
    </source>
</evidence>
<dbReference type="AlphaFoldDB" id="A0A2Z6NGG7"/>
<dbReference type="Pfam" id="PF20167">
    <property type="entry name" value="Transposase_32"/>
    <property type="match status" value="1"/>
</dbReference>
<name>A0A2Z6NGG7_TRISU</name>
<protein>
    <recommendedName>
        <fullName evidence="2">Putative plant transposon protein domain-containing protein</fullName>
    </recommendedName>
</protein>
<keyword evidence="4" id="KW-1185">Reference proteome</keyword>
<dbReference type="InterPro" id="IPR046796">
    <property type="entry name" value="Transposase_32_dom"/>
</dbReference>
<dbReference type="Proteomes" id="UP000242715">
    <property type="component" value="Unassembled WGS sequence"/>
</dbReference>
<dbReference type="EMBL" id="DF973988">
    <property type="protein sequence ID" value="GAU43678.1"/>
    <property type="molecule type" value="Genomic_DNA"/>
</dbReference>
<feature type="domain" description="Putative plant transposon protein" evidence="2">
    <location>
        <begin position="114"/>
        <end position="280"/>
    </location>
</feature>
<gene>
    <name evidence="3" type="ORF">TSUD_302410</name>
</gene>
<sequence length="500" mass="57267">MLNKLRDKGKKTSNPSQEESKKRRLTRAMSKGGGSSSRQEPPPSPPQVEEEQELTWGENFVRNHWGYSTPISEKFFRDVNRDKYLKLKSLKINQEKGFKDGLRVVPGIYGELERRGWLVFNGLMERGRANANLEVVREFFANAFQGDANRKVYVRGVLVDYSSEAINRSEGGEKRCGEAISALVQVLWWVDPTKIHIHHFCLIGRALAEWVMHSIAPVANITEIQLPNALLVKMIMDQSDIDLGELLSMDIRKIVRCERPTVRLGHCNLITALCRALDVPELVEDAEIFPVAPLTLEYFRTFLSSPVPEADKAKFVEEEDPDEDHEGEDDVDEYLNQEENHEPQGGFHYTHHEDELARMLHELDLYKSTGANHIYYNQQGSLYQEAMRYREEHPPPSDYEMYPTRGEWETFLQEDMARYEGIMGRRSREWERNYMIHHPPASPHGGPNFAPHSDYGASQEYGVGGENPNLSFDVTEFGLRYDNDGNVRNLASPDASNPPS</sequence>
<evidence type="ECO:0000259" key="2">
    <source>
        <dbReference type="Pfam" id="PF20167"/>
    </source>
</evidence>
<organism evidence="3 4">
    <name type="scientific">Trifolium subterraneum</name>
    <name type="common">Subterranean clover</name>
    <dbReference type="NCBI Taxonomy" id="3900"/>
    <lineage>
        <taxon>Eukaryota</taxon>
        <taxon>Viridiplantae</taxon>
        <taxon>Streptophyta</taxon>
        <taxon>Embryophyta</taxon>
        <taxon>Tracheophyta</taxon>
        <taxon>Spermatophyta</taxon>
        <taxon>Magnoliopsida</taxon>
        <taxon>eudicotyledons</taxon>
        <taxon>Gunneridae</taxon>
        <taxon>Pentapetalae</taxon>
        <taxon>rosids</taxon>
        <taxon>fabids</taxon>
        <taxon>Fabales</taxon>
        <taxon>Fabaceae</taxon>
        <taxon>Papilionoideae</taxon>
        <taxon>50 kb inversion clade</taxon>
        <taxon>NPAAA clade</taxon>
        <taxon>Hologalegina</taxon>
        <taxon>IRL clade</taxon>
        <taxon>Trifolieae</taxon>
        <taxon>Trifolium</taxon>
    </lineage>
</organism>